<reference evidence="1" key="1">
    <citation type="submission" date="2013-08" db="EMBL/GenBank/DDBJ databases">
        <authorList>
            <person name="Mendez C."/>
            <person name="Richter M."/>
            <person name="Ferrer M."/>
            <person name="Sanchez J."/>
        </authorList>
    </citation>
    <scope>NUCLEOTIDE SEQUENCE</scope>
</reference>
<name>T0XWP4_9ZZZZ</name>
<comment type="caution">
    <text evidence="1">The sequence shown here is derived from an EMBL/GenBank/DDBJ whole genome shotgun (WGS) entry which is preliminary data.</text>
</comment>
<protein>
    <submittedName>
        <fullName evidence="1">ISGsu3, transposase</fullName>
    </submittedName>
</protein>
<accession>T0XWP4</accession>
<sequence length="45" mass="4988">MIPALFAEVVGLARQRGLVSDEHFSVDGTLIQAWASQKSFRPKDD</sequence>
<proteinExistence type="predicted"/>
<gene>
    <name evidence="1" type="ORF">B2A_15303</name>
</gene>
<dbReference type="AlphaFoldDB" id="T0XWP4"/>
<evidence type="ECO:0000313" key="1">
    <source>
        <dbReference type="EMBL" id="EQD27231.1"/>
    </source>
</evidence>
<feature type="non-terminal residue" evidence="1">
    <location>
        <position position="45"/>
    </location>
</feature>
<organism evidence="1">
    <name type="scientific">mine drainage metagenome</name>
    <dbReference type="NCBI Taxonomy" id="410659"/>
    <lineage>
        <taxon>unclassified sequences</taxon>
        <taxon>metagenomes</taxon>
        <taxon>ecological metagenomes</taxon>
    </lineage>
</organism>
<reference evidence="1" key="2">
    <citation type="journal article" date="2014" name="ISME J.">
        <title>Microbial stratification in low pH oxic and suboxic macroscopic growths along an acid mine drainage.</title>
        <authorList>
            <person name="Mendez-Garcia C."/>
            <person name="Mesa V."/>
            <person name="Sprenger R.R."/>
            <person name="Richter M."/>
            <person name="Diez M.S."/>
            <person name="Solano J."/>
            <person name="Bargiela R."/>
            <person name="Golyshina O.V."/>
            <person name="Manteca A."/>
            <person name="Ramos J.L."/>
            <person name="Gallego J.R."/>
            <person name="Llorente I."/>
            <person name="Martins Dos Santos V.A."/>
            <person name="Jensen O.N."/>
            <person name="Pelaez A.I."/>
            <person name="Sanchez J."/>
            <person name="Ferrer M."/>
        </authorList>
    </citation>
    <scope>NUCLEOTIDE SEQUENCE</scope>
</reference>
<dbReference type="EMBL" id="AUZZ01011135">
    <property type="protein sequence ID" value="EQD27231.1"/>
    <property type="molecule type" value="Genomic_DNA"/>
</dbReference>